<evidence type="ECO:0000256" key="2">
    <source>
        <dbReference type="ARBA" id="ARBA00022793"/>
    </source>
</evidence>
<dbReference type="PRINTS" id="PR01179">
    <property type="entry name" value="ODADCRBXLASE"/>
</dbReference>
<dbReference type="GO" id="GO:0009089">
    <property type="term" value="P:lysine biosynthetic process via diaminopimelate"/>
    <property type="evidence" value="ECO:0007669"/>
    <property type="project" value="InterPro"/>
</dbReference>
<evidence type="ECO:0000259" key="5">
    <source>
        <dbReference type="Pfam" id="PF00278"/>
    </source>
</evidence>
<keyword evidence="2" id="KW-0210">Decarboxylase</keyword>
<dbReference type="CDD" id="cd06828">
    <property type="entry name" value="PLPDE_III_DapDC"/>
    <property type="match status" value="1"/>
</dbReference>
<dbReference type="InterPro" id="IPR029066">
    <property type="entry name" value="PLP-binding_barrel"/>
</dbReference>
<dbReference type="Gene3D" id="2.40.37.10">
    <property type="entry name" value="Lyase, Ornithine Decarboxylase, Chain A, domain 1"/>
    <property type="match status" value="1"/>
</dbReference>
<dbReference type="Pfam" id="PF02784">
    <property type="entry name" value="Orn_Arg_deC_N"/>
    <property type="match status" value="1"/>
</dbReference>
<dbReference type="PRINTS" id="PR01181">
    <property type="entry name" value="DAPDCRBXLASE"/>
</dbReference>
<feature type="domain" description="Orn/DAP/Arg decarboxylase 2 C-terminal" evidence="5">
    <location>
        <begin position="28"/>
        <end position="368"/>
    </location>
</feature>
<comment type="cofactor">
    <cofactor evidence="1">
        <name>pyridoxal 5'-phosphate</name>
        <dbReference type="ChEBI" id="CHEBI:597326"/>
    </cofactor>
</comment>
<dbReference type="SUPFAM" id="SSF50621">
    <property type="entry name" value="Alanine racemase C-terminal domain-like"/>
    <property type="match status" value="1"/>
</dbReference>
<dbReference type="InterPro" id="IPR009006">
    <property type="entry name" value="Ala_racemase/Decarboxylase_C"/>
</dbReference>
<evidence type="ECO:0000313" key="7">
    <source>
        <dbReference type="EMBL" id="SUZ50287.1"/>
    </source>
</evidence>
<evidence type="ECO:0000256" key="1">
    <source>
        <dbReference type="ARBA" id="ARBA00001933"/>
    </source>
</evidence>
<dbReference type="SUPFAM" id="SSF51419">
    <property type="entry name" value="PLP-binding barrel"/>
    <property type="match status" value="1"/>
</dbReference>
<sequence length="414" mass="45873">MKITDNILYFADIPVETIMQEYGSPLYVYEESVLRSQFRELSAGFPEGLLEIHYSMKANSNPSLLKILAEEGSSIDAVSEFEVRLALECGFEAQQIIFTGNNNSLQEIESCVEQNVAVNLGSLALLEKYGQRYPETTVSVRVNPGIGAGHHSHCITGGPDSKFGIYHDQIEAALALAKKYKLILNGVHSHIGTGIYSAEPMLEAMEMILDVAQRFPDLQFVDFGGGFGIPYKPEQLALNMVDLSQKMTARFTKFIQHYGRELRMKIEPGRLLIGPAGVLLATVTNITDTPKHSFVGVDSGFNHLVRPTMYGSYHKILNASRVSDVEKNVVVVGNICESGDILSRSGDEIIRKMTSPAIGERLAFLDAGAYGFSMSSQYNFRPRPAEVLVHQGQSRLIRRAETFEDLTQCFVDFN</sequence>
<dbReference type="InterPro" id="IPR000183">
    <property type="entry name" value="Orn/DAP/Arg_de-COase"/>
</dbReference>
<dbReference type="EMBL" id="UINC01000163">
    <property type="protein sequence ID" value="SUZ50287.1"/>
    <property type="molecule type" value="Genomic_DNA"/>
</dbReference>
<dbReference type="InterPro" id="IPR002986">
    <property type="entry name" value="DAP_deCOOHase_LysA"/>
</dbReference>
<dbReference type="PANTHER" id="PTHR43727">
    <property type="entry name" value="DIAMINOPIMELATE DECARBOXYLASE"/>
    <property type="match status" value="1"/>
</dbReference>
<accession>A0A381N718</accession>
<protein>
    <recommendedName>
        <fullName evidence="8">Diaminopimelate decarboxylase</fullName>
    </recommendedName>
</protein>
<dbReference type="FunFam" id="3.20.20.10:FF:000003">
    <property type="entry name" value="Diaminopimelate decarboxylase"/>
    <property type="match status" value="1"/>
</dbReference>
<reference evidence="7" key="1">
    <citation type="submission" date="2018-05" db="EMBL/GenBank/DDBJ databases">
        <authorList>
            <person name="Lanie J.A."/>
            <person name="Ng W.-L."/>
            <person name="Kazmierczak K.M."/>
            <person name="Andrzejewski T.M."/>
            <person name="Davidsen T.M."/>
            <person name="Wayne K.J."/>
            <person name="Tettelin H."/>
            <person name="Glass J.I."/>
            <person name="Rusch D."/>
            <person name="Podicherti R."/>
            <person name="Tsui H.-C.T."/>
            <person name="Winkler M.E."/>
        </authorList>
    </citation>
    <scope>NUCLEOTIDE SEQUENCE</scope>
</reference>
<dbReference type="Gene3D" id="3.20.20.10">
    <property type="entry name" value="Alanine racemase"/>
    <property type="match status" value="1"/>
</dbReference>
<dbReference type="GO" id="GO:0008836">
    <property type="term" value="F:diaminopimelate decarboxylase activity"/>
    <property type="evidence" value="ECO:0007669"/>
    <property type="project" value="InterPro"/>
</dbReference>
<dbReference type="NCBIfam" id="TIGR01048">
    <property type="entry name" value="lysA"/>
    <property type="match status" value="1"/>
</dbReference>
<evidence type="ECO:0000256" key="3">
    <source>
        <dbReference type="ARBA" id="ARBA00022898"/>
    </source>
</evidence>
<dbReference type="Pfam" id="PF00278">
    <property type="entry name" value="Orn_DAP_Arg_deC"/>
    <property type="match status" value="1"/>
</dbReference>
<organism evidence="7">
    <name type="scientific">marine metagenome</name>
    <dbReference type="NCBI Taxonomy" id="408172"/>
    <lineage>
        <taxon>unclassified sequences</taxon>
        <taxon>metagenomes</taxon>
        <taxon>ecological metagenomes</taxon>
    </lineage>
</organism>
<keyword evidence="3" id="KW-0663">Pyridoxal phosphate</keyword>
<evidence type="ECO:0008006" key="8">
    <source>
        <dbReference type="Google" id="ProtNLM"/>
    </source>
</evidence>
<evidence type="ECO:0000259" key="6">
    <source>
        <dbReference type="Pfam" id="PF02784"/>
    </source>
</evidence>
<dbReference type="PANTHER" id="PTHR43727:SF2">
    <property type="entry name" value="GROUP IV DECARBOXYLASE"/>
    <property type="match status" value="1"/>
</dbReference>
<feature type="domain" description="Orn/DAP/Arg decarboxylase 2 N-terminal" evidence="6">
    <location>
        <begin position="35"/>
        <end position="272"/>
    </location>
</feature>
<name>A0A381N718_9ZZZZ</name>
<keyword evidence="4" id="KW-0456">Lyase</keyword>
<proteinExistence type="inferred from homology"/>
<dbReference type="InterPro" id="IPR022643">
    <property type="entry name" value="De-COase2_C"/>
</dbReference>
<gene>
    <name evidence="7" type="ORF">METZ01_LOCUS3141</name>
</gene>
<evidence type="ECO:0000256" key="4">
    <source>
        <dbReference type="ARBA" id="ARBA00023239"/>
    </source>
</evidence>
<dbReference type="AlphaFoldDB" id="A0A381N718"/>
<dbReference type="InterPro" id="IPR022644">
    <property type="entry name" value="De-COase2_N"/>
</dbReference>
<dbReference type="HAMAP" id="MF_02120">
    <property type="entry name" value="LysA"/>
    <property type="match status" value="1"/>
</dbReference>